<accession>A0A1J5Q3S9</accession>
<organism evidence="1">
    <name type="scientific">mine drainage metagenome</name>
    <dbReference type="NCBI Taxonomy" id="410659"/>
    <lineage>
        <taxon>unclassified sequences</taxon>
        <taxon>metagenomes</taxon>
        <taxon>ecological metagenomes</taxon>
    </lineage>
</organism>
<evidence type="ECO:0000313" key="1">
    <source>
        <dbReference type="EMBL" id="OIQ72115.1"/>
    </source>
</evidence>
<reference evidence="1" key="1">
    <citation type="submission" date="2016-10" db="EMBL/GenBank/DDBJ databases">
        <title>Sequence of Gallionella enrichment culture.</title>
        <authorList>
            <person name="Poehlein A."/>
            <person name="Muehling M."/>
            <person name="Daniel R."/>
        </authorList>
    </citation>
    <scope>NUCLEOTIDE SEQUENCE</scope>
</reference>
<dbReference type="AlphaFoldDB" id="A0A1J5Q3S9"/>
<comment type="caution">
    <text evidence="1">The sequence shown here is derived from an EMBL/GenBank/DDBJ whole genome shotgun (WGS) entry which is preliminary data.</text>
</comment>
<protein>
    <submittedName>
        <fullName evidence="1">Uncharacterized protein</fullName>
    </submittedName>
</protein>
<name>A0A1J5Q3S9_9ZZZZ</name>
<sequence>MATDEGALGLADIINCDWLPGATHDGVAIVTGLPGPLVSCHTTDHQNVPYKAISHSAPNYLYTTTLVSY</sequence>
<dbReference type="EMBL" id="MLJW01003411">
    <property type="protein sequence ID" value="OIQ72115.1"/>
    <property type="molecule type" value="Genomic_DNA"/>
</dbReference>
<proteinExistence type="predicted"/>
<gene>
    <name evidence="1" type="ORF">GALL_462650</name>
</gene>